<dbReference type="OrthoDB" id="5804279at2759"/>
<dbReference type="Gene3D" id="3.30.2280.10">
    <property type="entry name" value="Hypothetical protein (hspc210)"/>
    <property type="match status" value="1"/>
</dbReference>
<proteinExistence type="predicted"/>
<sequence length="125" mass="13723">MSCQGLSDLFPGFFRRNKGPSPASLTSMSPPTCFYRDELRKILSEQSFGISSFNITGHSAEDATASIRLLEDRSVTVVLTARGYQVASSGPMYESLESLLRSISPMYAQKYQDVLVSKLGQLADD</sequence>
<feature type="domain" description="GSKIP" evidence="1">
    <location>
        <begin position="36"/>
        <end position="122"/>
    </location>
</feature>
<protein>
    <recommendedName>
        <fullName evidence="1">GSKIP domain-containing protein</fullName>
    </recommendedName>
</protein>
<evidence type="ECO:0000313" key="2">
    <source>
        <dbReference type="EMBL" id="TFK52452.1"/>
    </source>
</evidence>
<dbReference type="InterPro" id="IPR023231">
    <property type="entry name" value="GSKIP_dom_sf"/>
</dbReference>
<organism evidence="2 3">
    <name type="scientific">Heliocybe sulcata</name>
    <dbReference type="NCBI Taxonomy" id="5364"/>
    <lineage>
        <taxon>Eukaryota</taxon>
        <taxon>Fungi</taxon>
        <taxon>Dikarya</taxon>
        <taxon>Basidiomycota</taxon>
        <taxon>Agaricomycotina</taxon>
        <taxon>Agaricomycetes</taxon>
        <taxon>Gloeophyllales</taxon>
        <taxon>Gloeophyllaceae</taxon>
        <taxon>Heliocybe</taxon>
    </lineage>
</organism>
<dbReference type="EMBL" id="ML213509">
    <property type="protein sequence ID" value="TFK52452.1"/>
    <property type="molecule type" value="Genomic_DNA"/>
</dbReference>
<keyword evidence="3" id="KW-1185">Reference proteome</keyword>
<dbReference type="Pfam" id="PF05303">
    <property type="entry name" value="GSKIP_dom"/>
    <property type="match status" value="1"/>
</dbReference>
<evidence type="ECO:0000259" key="1">
    <source>
        <dbReference type="Pfam" id="PF05303"/>
    </source>
</evidence>
<name>A0A5C3N5K2_9AGAM</name>
<dbReference type="InterPro" id="IPR007967">
    <property type="entry name" value="GSKIP_dom"/>
</dbReference>
<gene>
    <name evidence="2" type="ORF">OE88DRAFT_1405377</name>
</gene>
<reference evidence="2 3" key="1">
    <citation type="journal article" date="2019" name="Nat. Ecol. Evol.">
        <title>Megaphylogeny resolves global patterns of mushroom evolution.</title>
        <authorList>
            <person name="Varga T."/>
            <person name="Krizsan K."/>
            <person name="Foldi C."/>
            <person name="Dima B."/>
            <person name="Sanchez-Garcia M."/>
            <person name="Sanchez-Ramirez S."/>
            <person name="Szollosi G.J."/>
            <person name="Szarkandi J.G."/>
            <person name="Papp V."/>
            <person name="Albert L."/>
            <person name="Andreopoulos W."/>
            <person name="Angelini C."/>
            <person name="Antonin V."/>
            <person name="Barry K.W."/>
            <person name="Bougher N.L."/>
            <person name="Buchanan P."/>
            <person name="Buyck B."/>
            <person name="Bense V."/>
            <person name="Catcheside P."/>
            <person name="Chovatia M."/>
            <person name="Cooper J."/>
            <person name="Damon W."/>
            <person name="Desjardin D."/>
            <person name="Finy P."/>
            <person name="Geml J."/>
            <person name="Haridas S."/>
            <person name="Hughes K."/>
            <person name="Justo A."/>
            <person name="Karasinski D."/>
            <person name="Kautmanova I."/>
            <person name="Kiss B."/>
            <person name="Kocsube S."/>
            <person name="Kotiranta H."/>
            <person name="LaButti K.M."/>
            <person name="Lechner B.E."/>
            <person name="Liimatainen K."/>
            <person name="Lipzen A."/>
            <person name="Lukacs Z."/>
            <person name="Mihaltcheva S."/>
            <person name="Morgado L.N."/>
            <person name="Niskanen T."/>
            <person name="Noordeloos M.E."/>
            <person name="Ohm R.A."/>
            <person name="Ortiz-Santana B."/>
            <person name="Ovrebo C."/>
            <person name="Racz N."/>
            <person name="Riley R."/>
            <person name="Savchenko A."/>
            <person name="Shiryaev A."/>
            <person name="Soop K."/>
            <person name="Spirin V."/>
            <person name="Szebenyi C."/>
            <person name="Tomsovsky M."/>
            <person name="Tulloss R.E."/>
            <person name="Uehling J."/>
            <person name="Grigoriev I.V."/>
            <person name="Vagvolgyi C."/>
            <person name="Papp T."/>
            <person name="Martin F.M."/>
            <person name="Miettinen O."/>
            <person name="Hibbett D.S."/>
            <person name="Nagy L.G."/>
        </authorList>
    </citation>
    <scope>NUCLEOTIDE SEQUENCE [LARGE SCALE GENOMIC DNA]</scope>
    <source>
        <strain evidence="2 3">OMC1185</strain>
    </source>
</reference>
<accession>A0A5C3N5K2</accession>
<dbReference type="SUPFAM" id="SSF103107">
    <property type="entry name" value="Hypothetical protein c14orf129, hspc210"/>
    <property type="match status" value="1"/>
</dbReference>
<evidence type="ECO:0000313" key="3">
    <source>
        <dbReference type="Proteomes" id="UP000305948"/>
    </source>
</evidence>
<dbReference type="Proteomes" id="UP000305948">
    <property type="component" value="Unassembled WGS sequence"/>
</dbReference>
<dbReference type="AlphaFoldDB" id="A0A5C3N5K2"/>